<evidence type="ECO:0000256" key="4">
    <source>
        <dbReference type="ARBA" id="ARBA00005533"/>
    </source>
</evidence>
<dbReference type="Proteomes" id="UP001143304">
    <property type="component" value="Unassembled WGS sequence"/>
</dbReference>
<evidence type="ECO:0000259" key="11">
    <source>
        <dbReference type="SMART" id="SM00990"/>
    </source>
</evidence>
<keyword evidence="8" id="KW-0378">Hydrolase</keyword>
<dbReference type="RefSeq" id="WP_279250050.1">
    <property type="nucleotide sequence ID" value="NZ_SHNO01000001.1"/>
</dbReference>
<keyword evidence="9" id="KW-0460">Magnesium</keyword>
<dbReference type="InterPro" id="IPR033315">
    <property type="entry name" value="Fan1-like"/>
</dbReference>
<dbReference type="EMBL" id="SHNO01000001">
    <property type="protein sequence ID" value="MCX2978354.1"/>
    <property type="molecule type" value="Genomic_DNA"/>
</dbReference>
<dbReference type="PANTHER" id="PTHR15749:SF4">
    <property type="entry name" value="FANCONI-ASSOCIATED NUCLEASE 1"/>
    <property type="match status" value="1"/>
</dbReference>
<evidence type="ECO:0000256" key="6">
    <source>
        <dbReference type="ARBA" id="ARBA00022722"/>
    </source>
</evidence>
<keyword evidence="6" id="KW-0540">Nuclease</keyword>
<dbReference type="InterPro" id="IPR014883">
    <property type="entry name" value="VRR_NUC"/>
</dbReference>
<comment type="similarity">
    <text evidence="4">Belongs to the FAN1 family.</text>
</comment>
<evidence type="ECO:0000256" key="10">
    <source>
        <dbReference type="ARBA" id="ARBA00023211"/>
    </source>
</evidence>
<reference evidence="12" key="1">
    <citation type="submission" date="2019-02" db="EMBL/GenBank/DDBJ databases">
        <authorList>
            <person name="Li S.-H."/>
        </authorList>
    </citation>
    <scope>NUCLEOTIDE SEQUENCE</scope>
    <source>
        <strain evidence="12">IMCC11814</strain>
    </source>
</reference>
<evidence type="ECO:0000256" key="9">
    <source>
        <dbReference type="ARBA" id="ARBA00022842"/>
    </source>
</evidence>
<dbReference type="PANTHER" id="PTHR15749">
    <property type="entry name" value="FANCONI-ASSOCIATED NUCLEASE 1"/>
    <property type="match status" value="1"/>
</dbReference>
<evidence type="ECO:0000256" key="2">
    <source>
        <dbReference type="ARBA" id="ARBA00001936"/>
    </source>
</evidence>
<evidence type="ECO:0000256" key="8">
    <source>
        <dbReference type="ARBA" id="ARBA00022801"/>
    </source>
</evidence>
<dbReference type="EC" id="3.1.4.1" evidence="5"/>
<dbReference type="Pfam" id="PF08774">
    <property type="entry name" value="VRR_NUC"/>
    <property type="match status" value="1"/>
</dbReference>
<dbReference type="InterPro" id="IPR049125">
    <property type="entry name" value="FAN1-like_WH"/>
</dbReference>
<comment type="cofactor">
    <cofactor evidence="2">
        <name>Mn(2+)</name>
        <dbReference type="ChEBI" id="CHEBI:29035"/>
    </cofactor>
</comment>
<keyword evidence="10" id="KW-0464">Manganese</keyword>
<dbReference type="InterPro" id="IPR011856">
    <property type="entry name" value="tRNA_endonuc-like_dom_sf"/>
</dbReference>
<keyword evidence="7" id="KW-0479">Metal-binding</keyword>
<accession>A0ABT3T7V3</accession>
<dbReference type="InterPro" id="IPR040603">
    <property type="entry name" value="FAN1_SAP_bact"/>
</dbReference>
<dbReference type="Pfam" id="PF21315">
    <property type="entry name" value="FAN1_HTH"/>
    <property type="match status" value="1"/>
</dbReference>
<feature type="domain" description="VRR-NUC" evidence="11">
    <location>
        <begin position="436"/>
        <end position="550"/>
    </location>
</feature>
<sequence length="553" mass="63727">MKQTVELAAHYYLDNFLRLCRTVEARYGDLLTGDEQAVLECFYTLSFGSQCLYTRLISRTGPWFRESKLQYSEIGSLGAPIDELLESNMAMLAEELDPEELSALFTRAELQSAFAAQLPNDKYGSKAELIAAIEALDLTPAASQKNLARSEPGRILTPLHFEFIELLQLLFFGNRHQSLTEFVLADIGITRYFPYSLNRKERLFKNRAAVEEYQLCAVFADEHYDALAVEDWDALPRLGRRLAKLDVQHSSSLRRYHSLCNRLARDLERMEEFGVALSLYRHSERHPARERQARILEKRGDWRKAKGLCLQIIEAPWCEAEQEAAGRILPRIERKLGGSATTRRRDQFNTCALSIPRGDSSVERLAAQSLSQNWHTVHYVENRLMNMLFGLAFWEEIFMPLPGVFHHPYQGGPADIFEQGFRERRAAAIEARVDILLNGSLSDLLPQAYRRYQSNFCHWTDWRHIDEQMVRDSCQLIPNAHLVAIFERLLFDPRENRSGFPDLIALGKQPGDYRLIEVKGPGDALQDGQKRWLRYFDRLGIPAEVLWVNWADD</sequence>
<evidence type="ECO:0000256" key="1">
    <source>
        <dbReference type="ARBA" id="ARBA00000983"/>
    </source>
</evidence>
<proteinExistence type="inferred from homology"/>
<evidence type="ECO:0000256" key="7">
    <source>
        <dbReference type="ARBA" id="ARBA00022723"/>
    </source>
</evidence>
<evidence type="ECO:0000313" key="13">
    <source>
        <dbReference type="Proteomes" id="UP001143304"/>
    </source>
</evidence>
<evidence type="ECO:0000256" key="3">
    <source>
        <dbReference type="ARBA" id="ARBA00001946"/>
    </source>
</evidence>
<comment type="catalytic activity">
    <reaction evidence="1">
        <text>Hydrolytically removes 5'-nucleotides successively from the 3'-hydroxy termini of 3'-hydroxy-terminated oligonucleotides.</text>
        <dbReference type="EC" id="3.1.4.1"/>
    </reaction>
</comment>
<evidence type="ECO:0000256" key="5">
    <source>
        <dbReference type="ARBA" id="ARBA00012029"/>
    </source>
</evidence>
<gene>
    <name evidence="12" type="ORF">EYC82_13385</name>
</gene>
<protein>
    <recommendedName>
        <fullName evidence="5">phosphodiesterase I</fullName>
        <ecNumber evidence="5">3.1.4.1</ecNumber>
    </recommendedName>
</protein>
<organism evidence="12 13">
    <name type="scientific">Candidatus Marimicrobium litorale</name>
    <dbReference type="NCBI Taxonomy" id="2518991"/>
    <lineage>
        <taxon>Bacteria</taxon>
        <taxon>Pseudomonadati</taxon>
        <taxon>Pseudomonadota</taxon>
        <taxon>Gammaproteobacteria</taxon>
        <taxon>Cellvibrionales</taxon>
        <taxon>Halieaceae</taxon>
        <taxon>Marimicrobium</taxon>
    </lineage>
</organism>
<dbReference type="SMART" id="SM00990">
    <property type="entry name" value="VRR_NUC"/>
    <property type="match status" value="1"/>
</dbReference>
<name>A0ABT3T7V3_9GAMM</name>
<evidence type="ECO:0000313" key="12">
    <source>
        <dbReference type="EMBL" id="MCX2978354.1"/>
    </source>
</evidence>
<dbReference type="Pfam" id="PF18081">
    <property type="entry name" value="FANC_SAP"/>
    <property type="match status" value="1"/>
</dbReference>
<comment type="caution">
    <text evidence="12">The sequence shown here is derived from an EMBL/GenBank/DDBJ whole genome shotgun (WGS) entry which is preliminary data.</text>
</comment>
<comment type="cofactor">
    <cofactor evidence="3">
        <name>Mg(2+)</name>
        <dbReference type="ChEBI" id="CHEBI:18420"/>
    </cofactor>
</comment>
<keyword evidence="13" id="KW-1185">Reference proteome</keyword>
<dbReference type="Gene3D" id="3.40.1350.10">
    <property type="match status" value="1"/>
</dbReference>